<dbReference type="InterPro" id="IPR008160">
    <property type="entry name" value="Collagen"/>
</dbReference>
<dbReference type="PANTHER" id="PTHR24637:SF421">
    <property type="entry name" value="CUTICLE COLLAGEN DPY-2"/>
    <property type="match status" value="1"/>
</dbReference>
<gene>
    <name evidence="1" type="ORF">UFOPK1689_00850</name>
</gene>
<dbReference type="Pfam" id="PF01391">
    <property type="entry name" value="Collagen"/>
    <property type="match status" value="1"/>
</dbReference>
<name>A0A6J6EHB2_9ZZZZ</name>
<proteinExistence type="predicted"/>
<dbReference type="PANTHER" id="PTHR24637">
    <property type="entry name" value="COLLAGEN"/>
    <property type="match status" value="1"/>
</dbReference>
<evidence type="ECO:0000313" key="1">
    <source>
        <dbReference type="EMBL" id="CAB4573713.1"/>
    </source>
</evidence>
<dbReference type="EMBL" id="CAEZTN010000028">
    <property type="protein sequence ID" value="CAB4573713.1"/>
    <property type="molecule type" value="Genomic_DNA"/>
</dbReference>
<accession>A0A6J6EHB2</accession>
<protein>
    <submittedName>
        <fullName evidence="1">Unannotated protein</fullName>
    </submittedName>
</protein>
<dbReference type="AlphaFoldDB" id="A0A6J6EHB2"/>
<sequence>MKTNKGLIALSVVLVLAIAPSAIAAPKLSNNAAGRTGSTVVNTILSGSGIPSKSIGINGDFYIDTKNANLYGPKTNGVWKLTTSLRPLPTKANPTAPGAQGSTGATGTAGAAGLIGPRGLPGANGEKGATGAAGTNGLPGAAGTNGLPGTAGTPGIPGTAGAPGAPGANGISNSYFVDIGNWSLMTADVLGHSDSSPFGNLLAGSYTFEIMIDGTFTPNAIDLMTIGMQLTSSGGSLDYRTFASDSNALINGASNRHIGFLIIGRIICTGLTTLKLTSTDANGSTSADALNFSGRALINKVGAIG</sequence>
<organism evidence="1">
    <name type="scientific">freshwater metagenome</name>
    <dbReference type="NCBI Taxonomy" id="449393"/>
    <lineage>
        <taxon>unclassified sequences</taxon>
        <taxon>metagenomes</taxon>
        <taxon>ecological metagenomes</taxon>
    </lineage>
</organism>
<reference evidence="1" key="1">
    <citation type="submission" date="2020-05" db="EMBL/GenBank/DDBJ databases">
        <authorList>
            <person name="Chiriac C."/>
            <person name="Salcher M."/>
            <person name="Ghai R."/>
            <person name="Kavagutti S V."/>
        </authorList>
    </citation>
    <scope>NUCLEOTIDE SEQUENCE</scope>
</reference>